<comment type="caution">
    <text evidence="1">The sequence shown here is derived from an EMBL/GenBank/DDBJ whole genome shotgun (WGS) entry which is preliminary data.</text>
</comment>
<keyword evidence="2" id="KW-1185">Reference proteome</keyword>
<organism evidence="1 2">
    <name type="scientific">Streptoalloteichus tenebrarius (strain ATCC 17920 / DSM 40477 / JCM 4838 / CBS 697.72 / NBRC 16177 / NCIMB 11028 / NRRL B-12390 / A12253. 1 / ISP 5477)</name>
    <name type="common">Streptomyces tenebrarius</name>
    <dbReference type="NCBI Taxonomy" id="1933"/>
    <lineage>
        <taxon>Bacteria</taxon>
        <taxon>Bacillati</taxon>
        <taxon>Actinomycetota</taxon>
        <taxon>Actinomycetes</taxon>
        <taxon>Pseudonocardiales</taxon>
        <taxon>Pseudonocardiaceae</taxon>
        <taxon>Streptoalloteichus</taxon>
    </lineage>
</organism>
<protein>
    <submittedName>
        <fullName evidence="1">Uncharacterized protein</fullName>
    </submittedName>
</protein>
<evidence type="ECO:0000313" key="1">
    <source>
        <dbReference type="EMBL" id="MCP2261397.1"/>
    </source>
</evidence>
<gene>
    <name evidence="1" type="ORF">LX15_005123</name>
</gene>
<reference evidence="1 2" key="1">
    <citation type="submission" date="2022-06" db="EMBL/GenBank/DDBJ databases">
        <title>Genomic Encyclopedia of Archaeal and Bacterial Type Strains, Phase II (KMG-II): from individual species to whole genera.</title>
        <authorList>
            <person name="Goeker M."/>
        </authorList>
    </citation>
    <scope>NUCLEOTIDE SEQUENCE [LARGE SCALE GENOMIC DNA]</scope>
    <source>
        <strain evidence="1 2">DSM 40477</strain>
    </source>
</reference>
<dbReference type="Proteomes" id="UP001205311">
    <property type="component" value="Unassembled WGS sequence"/>
</dbReference>
<dbReference type="EMBL" id="JAMTCP010000041">
    <property type="protein sequence ID" value="MCP2261397.1"/>
    <property type="molecule type" value="Genomic_DNA"/>
</dbReference>
<accession>A0ABT1I0U6</accession>
<dbReference type="RefSeq" id="WP_253672224.1">
    <property type="nucleotide sequence ID" value="NZ_JAMTCP010000041.1"/>
</dbReference>
<evidence type="ECO:0000313" key="2">
    <source>
        <dbReference type="Proteomes" id="UP001205311"/>
    </source>
</evidence>
<proteinExistence type="predicted"/>
<name>A0ABT1I0U6_STRSD</name>
<sequence length="71" mass="7725">MSARDDAHRLVDSMPEDRLDDIVDVLRAMSEAEEPLSRHLSLIGVFRSGQGDLAARSSEILCRELGGEAAS</sequence>